<dbReference type="InterPro" id="IPR051678">
    <property type="entry name" value="AGP_Transferase"/>
</dbReference>
<dbReference type="InterPro" id="IPR056672">
    <property type="entry name" value="DUF7770"/>
</dbReference>
<dbReference type="AlphaFoldDB" id="A0AAD5YS36"/>
<gene>
    <name evidence="3" type="ORF">NP233_g8196</name>
</gene>
<evidence type="ECO:0000259" key="2">
    <source>
        <dbReference type="Pfam" id="PF24968"/>
    </source>
</evidence>
<dbReference type="Gene3D" id="3.90.1200.10">
    <property type="match status" value="1"/>
</dbReference>
<name>A0AAD5YS36_9AGAR</name>
<sequence length="532" mass="61281">MTLAVRPSLPLWKRLVYCMLCVTFDTVVDPVWSLISPLRSRSCDPQTSDMNGLTDEEILKLPKVLVYAEGTPEFRYNSAFWLSPTIVAKGYFDFRFRDEYKAECGEVNVQNLVYTRTQIPVPRIRRVIDTGEMDQFVIVMDGIKGRQLSKIWDILSFWKKLWVALTLRRYILQLRHFTKAPSPNTPPGPISPNRPMNCNSPQIFGELDARILPTVTDLADLFNRHYHRLLDRLQISQNDPDRYRKFDGSEPLVVVHGDLTPRNLILGDDGWLWLIDWGYSGYYPPWFERHATMSATNHAYRVLDQDYGCWNIFVHFIYQLKHAYLKMFNSDVLPTISTEGLKAGDSSLIVKKFAFYAVPPSQNMDLDMRHSARGRFGEKADTLLHCRETSVIYEVLKRNVMISYEPMTVTLTSKDYGISSSAKFPIQFNVLPGWQIKVQDVVDFLQSNYSYVISDESGFGCYTWAQTVVNAFAQKGWIAPNVPSEVRQAYLSAQCDRTYWTPQEGTVTIAARRPQAAGPVSNRTRNAYRRYT</sequence>
<reference evidence="3" key="1">
    <citation type="submission" date="2022-07" db="EMBL/GenBank/DDBJ databases">
        <title>Genome Sequence of Leucocoprinus birnbaumii.</title>
        <authorList>
            <person name="Buettner E."/>
        </authorList>
    </citation>
    <scope>NUCLEOTIDE SEQUENCE</scope>
    <source>
        <strain evidence="3">VT141</strain>
    </source>
</reference>
<dbReference type="InterPro" id="IPR008266">
    <property type="entry name" value="Tyr_kinase_AS"/>
</dbReference>
<dbReference type="PROSITE" id="PS00109">
    <property type="entry name" value="PROTEIN_KINASE_TYR"/>
    <property type="match status" value="1"/>
</dbReference>
<accession>A0AAD5YS36</accession>
<dbReference type="GO" id="GO:0004672">
    <property type="term" value="F:protein kinase activity"/>
    <property type="evidence" value="ECO:0007669"/>
    <property type="project" value="InterPro"/>
</dbReference>
<dbReference type="Pfam" id="PF24968">
    <property type="entry name" value="DUF7770"/>
    <property type="match status" value="1"/>
</dbReference>
<dbReference type="PANTHER" id="PTHR21310:SF39">
    <property type="entry name" value="AMINOGLYCOSIDE PHOSPHOTRANSFERASE DOMAIN-CONTAINING PROTEIN"/>
    <property type="match status" value="1"/>
</dbReference>
<organism evidence="3 4">
    <name type="scientific">Leucocoprinus birnbaumii</name>
    <dbReference type="NCBI Taxonomy" id="56174"/>
    <lineage>
        <taxon>Eukaryota</taxon>
        <taxon>Fungi</taxon>
        <taxon>Dikarya</taxon>
        <taxon>Basidiomycota</taxon>
        <taxon>Agaricomycotina</taxon>
        <taxon>Agaricomycetes</taxon>
        <taxon>Agaricomycetidae</taxon>
        <taxon>Agaricales</taxon>
        <taxon>Agaricineae</taxon>
        <taxon>Agaricaceae</taxon>
        <taxon>Leucocoprinus</taxon>
    </lineage>
</organism>
<dbReference type="PANTHER" id="PTHR21310">
    <property type="entry name" value="AMINOGLYCOSIDE PHOSPHOTRANSFERASE-RELATED-RELATED"/>
    <property type="match status" value="1"/>
</dbReference>
<evidence type="ECO:0000313" key="4">
    <source>
        <dbReference type="Proteomes" id="UP001213000"/>
    </source>
</evidence>
<evidence type="ECO:0000259" key="1">
    <source>
        <dbReference type="Pfam" id="PF01636"/>
    </source>
</evidence>
<evidence type="ECO:0008006" key="5">
    <source>
        <dbReference type="Google" id="ProtNLM"/>
    </source>
</evidence>
<dbReference type="Pfam" id="PF01636">
    <property type="entry name" value="APH"/>
    <property type="match status" value="1"/>
</dbReference>
<dbReference type="SUPFAM" id="SSF56112">
    <property type="entry name" value="Protein kinase-like (PK-like)"/>
    <property type="match status" value="1"/>
</dbReference>
<feature type="domain" description="DUF7770" evidence="2">
    <location>
        <begin position="404"/>
        <end position="490"/>
    </location>
</feature>
<feature type="domain" description="Aminoglycoside phosphotransferase" evidence="1">
    <location>
        <begin position="117"/>
        <end position="288"/>
    </location>
</feature>
<comment type="caution">
    <text evidence="3">The sequence shown here is derived from an EMBL/GenBank/DDBJ whole genome shotgun (WGS) entry which is preliminary data.</text>
</comment>
<keyword evidence="4" id="KW-1185">Reference proteome</keyword>
<dbReference type="Proteomes" id="UP001213000">
    <property type="component" value="Unassembled WGS sequence"/>
</dbReference>
<dbReference type="InterPro" id="IPR011009">
    <property type="entry name" value="Kinase-like_dom_sf"/>
</dbReference>
<dbReference type="InterPro" id="IPR002575">
    <property type="entry name" value="Aminoglycoside_PTrfase"/>
</dbReference>
<evidence type="ECO:0000313" key="3">
    <source>
        <dbReference type="EMBL" id="KAJ3564586.1"/>
    </source>
</evidence>
<dbReference type="EMBL" id="JANIEX010000649">
    <property type="protein sequence ID" value="KAJ3564586.1"/>
    <property type="molecule type" value="Genomic_DNA"/>
</dbReference>
<proteinExistence type="predicted"/>
<protein>
    <recommendedName>
        <fullName evidence="5">Non-specific serine/threonine protein kinase</fullName>
    </recommendedName>
</protein>